<keyword evidence="2" id="KW-0806">Transcription termination</keyword>
<dbReference type="AlphaFoldDB" id="A0ABD1G8M9"/>
<dbReference type="InterPro" id="IPR038538">
    <property type="entry name" value="MTERF_sf"/>
</dbReference>
<evidence type="ECO:0000256" key="1">
    <source>
        <dbReference type="ARBA" id="ARBA00007692"/>
    </source>
</evidence>
<name>A0ABD1G8M9_SALDI</name>
<evidence type="ECO:0000313" key="4">
    <source>
        <dbReference type="EMBL" id="KAL1540484.1"/>
    </source>
</evidence>
<dbReference type="EMBL" id="JBEAFC010000009">
    <property type="protein sequence ID" value="KAL1540484.1"/>
    <property type="molecule type" value="Genomic_DNA"/>
</dbReference>
<organism evidence="4 5">
    <name type="scientific">Salvia divinorum</name>
    <name type="common">Maria pastora</name>
    <name type="synonym">Diviner's sage</name>
    <dbReference type="NCBI Taxonomy" id="28513"/>
    <lineage>
        <taxon>Eukaryota</taxon>
        <taxon>Viridiplantae</taxon>
        <taxon>Streptophyta</taxon>
        <taxon>Embryophyta</taxon>
        <taxon>Tracheophyta</taxon>
        <taxon>Spermatophyta</taxon>
        <taxon>Magnoliopsida</taxon>
        <taxon>eudicotyledons</taxon>
        <taxon>Gunneridae</taxon>
        <taxon>Pentapetalae</taxon>
        <taxon>asterids</taxon>
        <taxon>lamiids</taxon>
        <taxon>Lamiales</taxon>
        <taxon>Lamiaceae</taxon>
        <taxon>Nepetoideae</taxon>
        <taxon>Mentheae</taxon>
        <taxon>Salviinae</taxon>
        <taxon>Salvia</taxon>
        <taxon>Salvia subgen. Calosphace</taxon>
    </lineage>
</organism>
<accession>A0ABD1G8M9</accession>
<proteinExistence type="inferred from homology"/>
<dbReference type="PANTHER" id="PTHR13068:SF130">
    <property type="entry name" value="TRANSCRIPTION TERMINATION FACTOR MTERF6, CHLOROPLASTIC_MITOCHONDRIAL-LIKE"/>
    <property type="match status" value="1"/>
</dbReference>
<reference evidence="4 5" key="1">
    <citation type="submission" date="2024-06" db="EMBL/GenBank/DDBJ databases">
        <title>A chromosome level genome sequence of Diviner's sage (Salvia divinorum).</title>
        <authorList>
            <person name="Ford S.A."/>
            <person name="Ro D.-K."/>
            <person name="Ness R.W."/>
            <person name="Phillips M.A."/>
        </authorList>
    </citation>
    <scope>NUCLEOTIDE SEQUENCE [LARGE SCALE GENOMIC DNA]</scope>
    <source>
        <strain evidence="4">SAF-2024a</strain>
        <tissue evidence="4">Leaf</tissue>
    </source>
</reference>
<dbReference type="GO" id="GO:0006353">
    <property type="term" value="P:DNA-templated transcription termination"/>
    <property type="evidence" value="ECO:0007669"/>
    <property type="project" value="UniProtKB-KW"/>
</dbReference>
<dbReference type="Pfam" id="PF02536">
    <property type="entry name" value="mTERF"/>
    <property type="match status" value="2"/>
</dbReference>
<dbReference type="Proteomes" id="UP001567538">
    <property type="component" value="Unassembled WGS sequence"/>
</dbReference>
<keyword evidence="2" id="KW-0804">Transcription</keyword>
<gene>
    <name evidence="4" type="ORF">AAHA92_24834</name>
</gene>
<dbReference type="Gene3D" id="1.25.70.10">
    <property type="entry name" value="Transcription termination factor 3, mitochondrial"/>
    <property type="match status" value="1"/>
</dbReference>
<evidence type="ECO:0000313" key="5">
    <source>
        <dbReference type="Proteomes" id="UP001567538"/>
    </source>
</evidence>
<keyword evidence="3" id="KW-0809">Transit peptide</keyword>
<dbReference type="InterPro" id="IPR003690">
    <property type="entry name" value="MTERF"/>
</dbReference>
<comment type="caution">
    <text evidence="4">The sequence shown here is derived from an EMBL/GenBank/DDBJ whole genome shotgun (WGS) entry which is preliminary data.</text>
</comment>
<dbReference type="FunFam" id="1.25.70.10:FF:000001">
    <property type="entry name" value="Mitochondrial transcription termination factor-like"/>
    <property type="match status" value="1"/>
</dbReference>
<evidence type="ECO:0000256" key="3">
    <source>
        <dbReference type="ARBA" id="ARBA00022946"/>
    </source>
</evidence>
<keyword evidence="2" id="KW-0805">Transcription regulation</keyword>
<evidence type="ECO:0000256" key="2">
    <source>
        <dbReference type="ARBA" id="ARBA00022472"/>
    </source>
</evidence>
<dbReference type="SMART" id="SM00733">
    <property type="entry name" value="Mterf"/>
    <property type="match status" value="4"/>
</dbReference>
<sequence length="241" mass="27310">MANKIIPSLSMLKGLVGSDDDVVRLLKKCPWFVVSDLEKTLMPNVEILKRCSIPTERVLHLLYVFPRVFLVKSDIIRKSVDKAIEIGVPLTSIAFIHAVAVLNYTNEGMWEVKLQTLRDLGFSDDGIVTMFRKQPLVFAASGAKLKNKIEFLLATGKFDMANIVTCPVALGCSIENRLEPRLQILRLLESRNLIKKPPVLSSISSFTDSKFFDKYIRPYYDEIGEENTIEKFVMGKKELKL</sequence>
<dbReference type="PANTHER" id="PTHR13068">
    <property type="entry name" value="CGI-12 PROTEIN-RELATED"/>
    <property type="match status" value="1"/>
</dbReference>
<protein>
    <submittedName>
        <fullName evidence="4">Uncharacterized protein</fullName>
    </submittedName>
</protein>
<comment type="similarity">
    <text evidence="1">Belongs to the mTERF family.</text>
</comment>
<keyword evidence="5" id="KW-1185">Reference proteome</keyword>